<evidence type="ECO:0000313" key="1">
    <source>
        <dbReference type="EMBL" id="SCO90050.1"/>
    </source>
</evidence>
<dbReference type="Proteomes" id="UP000219369">
    <property type="component" value="Unassembled WGS sequence"/>
</dbReference>
<organism evidence="1 2">
    <name type="scientific">Fusarium oxysporum</name>
    <name type="common">Fusarium vascular wilt</name>
    <dbReference type="NCBI Taxonomy" id="5507"/>
    <lineage>
        <taxon>Eukaryota</taxon>
        <taxon>Fungi</taxon>
        <taxon>Dikarya</taxon>
        <taxon>Ascomycota</taxon>
        <taxon>Pezizomycotina</taxon>
        <taxon>Sordariomycetes</taxon>
        <taxon>Hypocreomycetidae</taxon>
        <taxon>Hypocreales</taxon>
        <taxon>Nectriaceae</taxon>
        <taxon>Fusarium</taxon>
        <taxon>Fusarium oxysporum species complex</taxon>
    </lineage>
</organism>
<dbReference type="AlphaFoldDB" id="A0A2H3TZ61"/>
<sequence>MGHYGINFNPSYYDTRKYCAPNLLPAALFQEPHIFLALVSLVATADLHENWRKVKLSKTNVNLAQVPELSQDQDAAKKETS</sequence>
<reference evidence="2" key="1">
    <citation type="submission" date="2016-09" db="EMBL/GenBank/DDBJ databases">
        <authorList>
            <person name="Guldener U."/>
        </authorList>
    </citation>
    <scope>NUCLEOTIDE SEQUENCE [LARGE SCALE GENOMIC DNA]</scope>
    <source>
        <strain evidence="2">V64-1</strain>
    </source>
</reference>
<proteinExistence type="predicted"/>
<evidence type="ECO:0000313" key="2">
    <source>
        <dbReference type="Proteomes" id="UP000219369"/>
    </source>
</evidence>
<name>A0A2H3TZ61_FUSOX</name>
<gene>
    <name evidence="1" type="ORF">FRV6_14178</name>
</gene>
<accession>A0A2H3TZ61</accession>
<protein>
    <submittedName>
        <fullName evidence="1">Uncharacterized protein</fullName>
    </submittedName>
</protein>
<dbReference type="EMBL" id="FMJY01000008">
    <property type="protein sequence ID" value="SCO90050.1"/>
    <property type="molecule type" value="Genomic_DNA"/>
</dbReference>